<evidence type="ECO:0000313" key="2">
    <source>
        <dbReference type="Proteomes" id="UP000319143"/>
    </source>
</evidence>
<accession>A0A5C6DWW6</accession>
<evidence type="ECO:0000313" key="1">
    <source>
        <dbReference type="EMBL" id="TWU41148.1"/>
    </source>
</evidence>
<reference evidence="1 2" key="1">
    <citation type="submission" date="2019-02" db="EMBL/GenBank/DDBJ databases">
        <title>Deep-cultivation of Planctomycetes and their phenomic and genomic characterization uncovers novel biology.</title>
        <authorList>
            <person name="Wiegand S."/>
            <person name="Jogler M."/>
            <person name="Boedeker C."/>
            <person name="Pinto D."/>
            <person name="Vollmers J."/>
            <person name="Rivas-Marin E."/>
            <person name="Kohn T."/>
            <person name="Peeters S.H."/>
            <person name="Heuer A."/>
            <person name="Rast P."/>
            <person name="Oberbeckmann S."/>
            <person name="Bunk B."/>
            <person name="Jeske O."/>
            <person name="Meyerdierks A."/>
            <person name="Storesund J.E."/>
            <person name="Kallscheuer N."/>
            <person name="Luecker S."/>
            <person name="Lage O.M."/>
            <person name="Pohl T."/>
            <person name="Merkel B.J."/>
            <person name="Hornburger P."/>
            <person name="Mueller R.-W."/>
            <person name="Bruemmer F."/>
            <person name="Labrenz M."/>
            <person name="Spormann A.M."/>
            <person name="Op Den Camp H."/>
            <person name="Overmann J."/>
            <person name="Amann R."/>
            <person name="Jetten M.S.M."/>
            <person name="Mascher T."/>
            <person name="Medema M.H."/>
            <person name="Devos D.P."/>
            <person name="Kaster A.-K."/>
            <person name="Ovreas L."/>
            <person name="Rohde M."/>
            <person name="Galperin M.Y."/>
            <person name="Jogler C."/>
        </authorList>
    </citation>
    <scope>NUCLEOTIDE SEQUENCE [LARGE SCALE GENOMIC DNA]</scope>
    <source>
        <strain evidence="1 2">Poly41</strain>
    </source>
</reference>
<name>A0A5C6DWW6_9BACT</name>
<dbReference type="AlphaFoldDB" id="A0A5C6DWW6"/>
<dbReference type="Proteomes" id="UP000319143">
    <property type="component" value="Unassembled WGS sequence"/>
</dbReference>
<comment type="caution">
    <text evidence="1">The sequence shown here is derived from an EMBL/GenBank/DDBJ whole genome shotgun (WGS) entry which is preliminary data.</text>
</comment>
<keyword evidence="2" id="KW-1185">Reference proteome</keyword>
<sequence>MQTGFHGGEFLLAKNRQSIDQRGRRNRLFRLAEFFLLGELG</sequence>
<dbReference type="EMBL" id="SJPV01000002">
    <property type="protein sequence ID" value="TWU41148.1"/>
    <property type="molecule type" value="Genomic_DNA"/>
</dbReference>
<proteinExistence type="predicted"/>
<gene>
    <name evidence="1" type="ORF">Poly41_19860</name>
</gene>
<organism evidence="1 2">
    <name type="scientific">Novipirellula artificiosorum</name>
    <dbReference type="NCBI Taxonomy" id="2528016"/>
    <lineage>
        <taxon>Bacteria</taxon>
        <taxon>Pseudomonadati</taxon>
        <taxon>Planctomycetota</taxon>
        <taxon>Planctomycetia</taxon>
        <taxon>Pirellulales</taxon>
        <taxon>Pirellulaceae</taxon>
        <taxon>Novipirellula</taxon>
    </lineage>
</organism>
<protein>
    <submittedName>
        <fullName evidence="1">Uncharacterized protein</fullName>
    </submittedName>
</protein>